<gene>
    <name evidence="2" type="ORF">EV653_6219</name>
</gene>
<evidence type="ECO:0000313" key="2">
    <source>
        <dbReference type="EMBL" id="TDW66197.1"/>
    </source>
</evidence>
<dbReference type="AlphaFoldDB" id="A0A4R8BYC1"/>
<comment type="caution">
    <text evidence="2">The sequence shown here is derived from an EMBL/GenBank/DDBJ whole genome shotgun (WGS) entry which is preliminary data.</text>
</comment>
<reference evidence="2 3" key="1">
    <citation type="submission" date="2019-03" db="EMBL/GenBank/DDBJ databases">
        <title>Genomic Encyclopedia of Type Strains, Phase III (KMG-III): the genomes of soil and plant-associated and newly described type strains.</title>
        <authorList>
            <person name="Whitman W."/>
        </authorList>
    </citation>
    <scope>NUCLEOTIDE SEQUENCE [LARGE SCALE GENOMIC DNA]</scope>
    <source>
        <strain evidence="2 3">VKM Ac-2573</strain>
    </source>
</reference>
<evidence type="ECO:0000256" key="1">
    <source>
        <dbReference type="SAM" id="Coils"/>
    </source>
</evidence>
<protein>
    <submittedName>
        <fullName evidence="2">Uncharacterized protein</fullName>
    </submittedName>
</protein>
<sequence>MSSRLDLLTSELDELHRGRGIHTPGVAARLGPTLRELIFGDNEPDEAESRSLIRAALVSAAEVVPTDLARIFRAGLGVDDTSPLLTDRLERLGAAMDRGLRTMSRRLREANRAVAQVLERRARISDDRNPFATKGWYVDRLESHAVIGEQPTFTGIRDIKFTHGNVRYLCESFSVPHGHGEPAGDELSVVPTEGCDFVEVNRFSRSCWQLTIHLPRAFDALETHRVGLTVTMPSRAFIRPYNVVVAVRRTRSFHASVRFDPDVEVGDIWRYDGVPPPSIDDGVPTAGQLELDAGRAVTGAWPIVRQGLAYGIGWS</sequence>
<proteinExistence type="predicted"/>
<dbReference type="Proteomes" id="UP000295146">
    <property type="component" value="Unassembled WGS sequence"/>
</dbReference>
<organism evidence="2 3">
    <name type="scientific">Kribbella pratensis</name>
    <dbReference type="NCBI Taxonomy" id="2512112"/>
    <lineage>
        <taxon>Bacteria</taxon>
        <taxon>Bacillati</taxon>
        <taxon>Actinomycetota</taxon>
        <taxon>Actinomycetes</taxon>
        <taxon>Propionibacteriales</taxon>
        <taxon>Kribbellaceae</taxon>
        <taxon>Kribbella</taxon>
    </lineage>
</organism>
<keyword evidence="3" id="KW-1185">Reference proteome</keyword>
<dbReference type="OrthoDB" id="3805675at2"/>
<keyword evidence="1" id="KW-0175">Coiled coil</keyword>
<dbReference type="RefSeq" id="WP_134107943.1">
    <property type="nucleotide sequence ID" value="NZ_SODP01000003.1"/>
</dbReference>
<feature type="coiled-coil region" evidence="1">
    <location>
        <begin position="100"/>
        <end position="127"/>
    </location>
</feature>
<accession>A0A4R8BYC1</accession>
<evidence type="ECO:0000313" key="3">
    <source>
        <dbReference type="Proteomes" id="UP000295146"/>
    </source>
</evidence>
<name>A0A4R8BYC1_9ACTN</name>
<dbReference type="EMBL" id="SODP01000003">
    <property type="protein sequence ID" value="TDW66197.1"/>
    <property type="molecule type" value="Genomic_DNA"/>
</dbReference>